<dbReference type="PANTHER" id="PTHR46056">
    <property type="entry name" value="LONG-CHAIN-ALCOHOL OXIDASE"/>
    <property type="match status" value="1"/>
</dbReference>
<evidence type="ECO:0000259" key="6">
    <source>
        <dbReference type="Pfam" id="PF05199"/>
    </source>
</evidence>
<comment type="caution">
    <text evidence="7">The sequence shown here is derived from an EMBL/GenBank/DDBJ whole genome shotgun (WGS) entry which is preliminary data.</text>
</comment>
<evidence type="ECO:0000259" key="5">
    <source>
        <dbReference type="Pfam" id="PF00732"/>
    </source>
</evidence>
<feature type="domain" description="Glucose-methanol-choline oxidoreductase N-terminal" evidence="5">
    <location>
        <begin position="21"/>
        <end position="280"/>
    </location>
</feature>
<keyword evidence="4" id="KW-0560">Oxidoreductase</keyword>
<keyword evidence="3" id="KW-0274">FAD</keyword>
<feature type="domain" description="Glucose-methanol-choline oxidoreductase C-terminal" evidence="6">
    <location>
        <begin position="427"/>
        <end position="484"/>
    </location>
</feature>
<keyword evidence="8" id="KW-1185">Reference proteome</keyword>
<proteinExistence type="inferred from homology"/>
<evidence type="ECO:0000256" key="1">
    <source>
        <dbReference type="ARBA" id="ARBA00010790"/>
    </source>
</evidence>
<evidence type="ECO:0000313" key="8">
    <source>
        <dbReference type="Proteomes" id="UP000271624"/>
    </source>
</evidence>
<accession>A0A433V2V2</accession>
<evidence type="ECO:0000256" key="3">
    <source>
        <dbReference type="ARBA" id="ARBA00022827"/>
    </source>
</evidence>
<protein>
    <submittedName>
        <fullName evidence="7">Dehydrogenase</fullName>
    </submittedName>
</protein>
<keyword evidence="2" id="KW-0285">Flavoprotein</keyword>
<sequence length="495" mass="55176">MIIDDQYYDVIIVGTGAGGGTIAQKLAPTGKKILILERGGFLAPEEQLQGGEVFKKERYRANEEWYDKDGEPFFPQTSYSVGGDTKTYSAELLRMREKDFEQVQHQDGISPEWSIKYKDLAPYYNEAEKLYNVGGQTGEDPTEPPRIQEYLHPAVNHEPQVQEICNIVSEQGLNPSHLPLEVNQDSDTKPGIATVKNYPNVTLKTDAFVSFLHTSPSGREVKAIEAQIGTESYLFFAHIVILACGAVNSAALLLRSNNEKHPHGLANSSDQVGRNFMKHLMTSLVQLRPTTNSGIFPKTACINDFYWGDKNFPFPMGSIHNTGGLLQNVMFAESPPLLSGLAKLMPGFGLRQLAIRSIGWWLQTEDLPDPNNRVRLKNSKLYLEYTSNNTEAHDRLIYRWLDTLKTVDRIMNNPLSRGAYPRAEAPLNVIAHQSGTCRFGEDPKTSVLNLNCRAHDVNNLYIVDASFFPSNPATSPSLTVIANALRVGEHLITNL</sequence>
<dbReference type="Pfam" id="PF00732">
    <property type="entry name" value="GMC_oxred_N"/>
    <property type="match status" value="1"/>
</dbReference>
<dbReference type="SUPFAM" id="SSF51905">
    <property type="entry name" value="FAD/NAD(P)-binding domain"/>
    <property type="match status" value="1"/>
</dbReference>
<dbReference type="RefSeq" id="WP_127085636.1">
    <property type="nucleotide sequence ID" value="NZ_RSCL01000024.1"/>
</dbReference>
<comment type="similarity">
    <text evidence="1">Belongs to the GMC oxidoreductase family.</text>
</comment>
<evidence type="ECO:0000313" key="7">
    <source>
        <dbReference type="EMBL" id="RUT00424.1"/>
    </source>
</evidence>
<name>A0A433V2V2_9CYAN</name>
<dbReference type="InterPro" id="IPR000172">
    <property type="entry name" value="GMC_OxRdtase_N"/>
</dbReference>
<gene>
    <name evidence="7" type="ORF">DSM106972_075520</name>
</gene>
<evidence type="ECO:0000256" key="2">
    <source>
        <dbReference type="ARBA" id="ARBA00022630"/>
    </source>
</evidence>
<dbReference type="OrthoDB" id="9787779at2"/>
<dbReference type="InterPro" id="IPR036188">
    <property type="entry name" value="FAD/NAD-bd_sf"/>
</dbReference>
<reference evidence="7" key="2">
    <citation type="journal article" date="2019" name="Genome Biol. Evol.">
        <title>Day and night: Metabolic profiles and evolutionary relationships of six axenic non-marine cyanobacteria.</title>
        <authorList>
            <person name="Will S.E."/>
            <person name="Henke P."/>
            <person name="Boedeker C."/>
            <person name="Huang S."/>
            <person name="Brinkmann H."/>
            <person name="Rohde M."/>
            <person name="Jarek M."/>
            <person name="Friedl T."/>
            <person name="Seufert S."/>
            <person name="Schumacher M."/>
            <person name="Overmann J."/>
            <person name="Neumann-Schaal M."/>
            <person name="Petersen J."/>
        </authorList>
    </citation>
    <scope>NUCLEOTIDE SEQUENCE [LARGE SCALE GENOMIC DNA]</scope>
    <source>
        <strain evidence="7">PCC 7102</strain>
    </source>
</reference>
<evidence type="ECO:0000256" key="4">
    <source>
        <dbReference type="ARBA" id="ARBA00023002"/>
    </source>
</evidence>
<reference evidence="7" key="1">
    <citation type="submission" date="2018-12" db="EMBL/GenBank/DDBJ databases">
        <authorList>
            <person name="Will S."/>
            <person name="Neumann-Schaal M."/>
            <person name="Henke P."/>
        </authorList>
    </citation>
    <scope>NUCLEOTIDE SEQUENCE</scope>
    <source>
        <strain evidence="7">PCC 7102</strain>
    </source>
</reference>
<organism evidence="7 8">
    <name type="scientific">Dulcicalothrix desertica PCC 7102</name>
    <dbReference type="NCBI Taxonomy" id="232991"/>
    <lineage>
        <taxon>Bacteria</taxon>
        <taxon>Bacillati</taxon>
        <taxon>Cyanobacteriota</taxon>
        <taxon>Cyanophyceae</taxon>
        <taxon>Nostocales</taxon>
        <taxon>Calotrichaceae</taxon>
        <taxon>Dulcicalothrix</taxon>
    </lineage>
</organism>
<dbReference type="GO" id="GO:0050660">
    <property type="term" value="F:flavin adenine dinucleotide binding"/>
    <property type="evidence" value="ECO:0007669"/>
    <property type="project" value="InterPro"/>
</dbReference>
<dbReference type="Pfam" id="PF05199">
    <property type="entry name" value="GMC_oxred_C"/>
    <property type="match status" value="1"/>
</dbReference>
<dbReference type="AlphaFoldDB" id="A0A433V2V2"/>
<dbReference type="PANTHER" id="PTHR46056:SF12">
    <property type="entry name" value="LONG-CHAIN-ALCOHOL OXIDASE"/>
    <property type="match status" value="1"/>
</dbReference>
<dbReference type="Gene3D" id="3.50.50.60">
    <property type="entry name" value="FAD/NAD(P)-binding domain"/>
    <property type="match status" value="2"/>
</dbReference>
<dbReference type="Proteomes" id="UP000271624">
    <property type="component" value="Unassembled WGS sequence"/>
</dbReference>
<dbReference type="InterPro" id="IPR007867">
    <property type="entry name" value="GMC_OxRtase_C"/>
</dbReference>
<dbReference type="EMBL" id="RSCL01000024">
    <property type="protein sequence ID" value="RUT00424.1"/>
    <property type="molecule type" value="Genomic_DNA"/>
</dbReference>
<dbReference type="GO" id="GO:0016614">
    <property type="term" value="F:oxidoreductase activity, acting on CH-OH group of donors"/>
    <property type="evidence" value="ECO:0007669"/>
    <property type="project" value="InterPro"/>
</dbReference>